<proteinExistence type="predicted"/>
<accession>X0PPL9</accession>
<evidence type="ECO:0000313" key="2">
    <source>
        <dbReference type="EMBL" id="GAF44694.1"/>
    </source>
</evidence>
<organism evidence="2 3">
    <name type="scientific">Rhodococcus wratislaviensis NBRC 100605</name>
    <dbReference type="NCBI Taxonomy" id="1219028"/>
    <lineage>
        <taxon>Bacteria</taxon>
        <taxon>Bacillati</taxon>
        <taxon>Actinomycetota</taxon>
        <taxon>Actinomycetes</taxon>
        <taxon>Mycobacteriales</taxon>
        <taxon>Nocardiaceae</taxon>
        <taxon>Rhodococcus</taxon>
    </lineage>
</organism>
<protein>
    <recommendedName>
        <fullName evidence="4">Transposase</fullName>
    </recommendedName>
</protein>
<sequence length="92" mass="9501">MVSDALATLRRLRPQVSPGSVLVRADSAFYGHPTASAALCGGADVSVTVRMTAPVKAEIAPTPPGHLRPRAENPSGTTRHTGRAVTHAPTAH</sequence>
<keyword evidence="3" id="KW-1185">Reference proteome</keyword>
<dbReference type="Proteomes" id="UP000019491">
    <property type="component" value="Unassembled WGS sequence"/>
</dbReference>
<dbReference type="EMBL" id="BAWF01000014">
    <property type="protein sequence ID" value="GAF44694.1"/>
    <property type="molecule type" value="Genomic_DNA"/>
</dbReference>
<name>X0PPL9_RHOWR</name>
<gene>
    <name evidence="2" type="ORF">RW1_014_01570</name>
</gene>
<evidence type="ECO:0000256" key="1">
    <source>
        <dbReference type="SAM" id="MobiDB-lite"/>
    </source>
</evidence>
<evidence type="ECO:0000313" key="3">
    <source>
        <dbReference type="Proteomes" id="UP000019491"/>
    </source>
</evidence>
<reference evidence="2 3" key="1">
    <citation type="submission" date="2014-02" db="EMBL/GenBank/DDBJ databases">
        <title>Whole genome shotgun sequence of Rhodococcus wratislaviensis NBRC 100605.</title>
        <authorList>
            <person name="Hosoyama A."/>
            <person name="Tsuchikane K."/>
            <person name="Yoshida I."/>
            <person name="Ohji S."/>
            <person name="Ichikawa N."/>
            <person name="Yamazoe A."/>
            <person name="Fujita N."/>
        </authorList>
    </citation>
    <scope>NUCLEOTIDE SEQUENCE [LARGE SCALE GENOMIC DNA]</scope>
    <source>
        <strain evidence="2 3">NBRC 100605</strain>
    </source>
</reference>
<dbReference type="AlphaFoldDB" id="X0PPL9"/>
<comment type="caution">
    <text evidence="2">The sequence shown here is derived from an EMBL/GenBank/DDBJ whole genome shotgun (WGS) entry which is preliminary data.</text>
</comment>
<evidence type="ECO:0008006" key="4">
    <source>
        <dbReference type="Google" id="ProtNLM"/>
    </source>
</evidence>
<feature type="region of interest" description="Disordered" evidence="1">
    <location>
        <begin position="57"/>
        <end position="92"/>
    </location>
</feature>